<gene>
    <name evidence="1" type="ORF">N8T08_008726</name>
</gene>
<dbReference type="Proteomes" id="UP001177260">
    <property type="component" value="Unassembled WGS sequence"/>
</dbReference>
<reference evidence="1 2" key="1">
    <citation type="journal article" date="2023" name="ACS Omega">
        <title>Identification of the Neoaspergillic Acid Biosynthesis Gene Cluster by Establishing an In Vitro CRISPR-Ribonucleoprotein Genetic System in Aspergillus melleus.</title>
        <authorList>
            <person name="Yuan B."/>
            <person name="Grau M.F."/>
            <person name="Murata R.M."/>
            <person name="Torok T."/>
            <person name="Venkateswaran K."/>
            <person name="Stajich J.E."/>
            <person name="Wang C.C.C."/>
        </authorList>
    </citation>
    <scope>NUCLEOTIDE SEQUENCE [LARGE SCALE GENOMIC DNA]</scope>
    <source>
        <strain evidence="1 2">IMV 1140</strain>
    </source>
</reference>
<dbReference type="EMBL" id="JAOPJF010000006">
    <property type="protein sequence ID" value="KAK1148841.1"/>
    <property type="molecule type" value="Genomic_DNA"/>
</dbReference>
<evidence type="ECO:0000313" key="2">
    <source>
        <dbReference type="Proteomes" id="UP001177260"/>
    </source>
</evidence>
<accession>A0ACC3BDJ5</accession>
<name>A0ACC3BDJ5_9EURO</name>
<evidence type="ECO:0000313" key="1">
    <source>
        <dbReference type="EMBL" id="KAK1148841.1"/>
    </source>
</evidence>
<comment type="caution">
    <text evidence="1">The sequence shown here is derived from an EMBL/GenBank/DDBJ whole genome shotgun (WGS) entry which is preliminary data.</text>
</comment>
<proteinExistence type="predicted"/>
<keyword evidence="2" id="KW-1185">Reference proteome</keyword>
<sequence>MNARSPLLELANYHILGRVLFYVSYRSPMHLGRVLMPSAVAEVMNALGVSDVANNRLPEDRQKLDHILMKTSLTVQVVVLLLYCILTDLFQHRCAKGNINSQRVSAQLTTLYASTLLILVRCIYRIIEHFGVSSIDRANVKADDLSPILRYKWFFCVFGAALVLVNALLWNARHPRRYLPQHRNIYLAQDGVIDLEGPGWKDNRAFLVTLLDHVNG</sequence>
<protein>
    <submittedName>
        <fullName evidence="1">Uncharacterized protein</fullName>
    </submittedName>
</protein>
<organism evidence="1 2">
    <name type="scientific">Aspergillus melleus</name>
    <dbReference type="NCBI Taxonomy" id="138277"/>
    <lineage>
        <taxon>Eukaryota</taxon>
        <taxon>Fungi</taxon>
        <taxon>Dikarya</taxon>
        <taxon>Ascomycota</taxon>
        <taxon>Pezizomycotina</taxon>
        <taxon>Eurotiomycetes</taxon>
        <taxon>Eurotiomycetidae</taxon>
        <taxon>Eurotiales</taxon>
        <taxon>Aspergillaceae</taxon>
        <taxon>Aspergillus</taxon>
        <taxon>Aspergillus subgen. Circumdati</taxon>
    </lineage>
</organism>